<feature type="compositionally biased region" description="Pro residues" evidence="1">
    <location>
        <begin position="105"/>
        <end position="126"/>
    </location>
</feature>
<evidence type="ECO:0000313" key="4">
    <source>
        <dbReference type="Proteomes" id="UP000298327"/>
    </source>
</evidence>
<evidence type="ECO:0000313" key="3">
    <source>
        <dbReference type="EMBL" id="TFY54713.1"/>
    </source>
</evidence>
<feature type="region of interest" description="Disordered" evidence="1">
    <location>
        <begin position="56"/>
        <end position="135"/>
    </location>
</feature>
<feature type="region of interest" description="Disordered" evidence="1">
    <location>
        <begin position="528"/>
        <end position="635"/>
    </location>
</feature>
<dbReference type="EMBL" id="SEOQ01000996">
    <property type="protein sequence ID" value="TFY54713.1"/>
    <property type="molecule type" value="Genomic_DNA"/>
</dbReference>
<keyword evidence="4" id="KW-1185">Reference proteome</keyword>
<proteinExistence type="predicted"/>
<comment type="caution">
    <text evidence="3">The sequence shown here is derived from an EMBL/GenBank/DDBJ whole genome shotgun (WGS) entry which is preliminary data.</text>
</comment>
<organism evidence="3 4">
    <name type="scientific">Dentipellis fragilis</name>
    <dbReference type="NCBI Taxonomy" id="205917"/>
    <lineage>
        <taxon>Eukaryota</taxon>
        <taxon>Fungi</taxon>
        <taxon>Dikarya</taxon>
        <taxon>Basidiomycota</taxon>
        <taxon>Agaricomycotina</taxon>
        <taxon>Agaricomycetes</taxon>
        <taxon>Russulales</taxon>
        <taxon>Hericiaceae</taxon>
        <taxon>Dentipellis</taxon>
    </lineage>
</organism>
<dbReference type="Proteomes" id="UP000298327">
    <property type="component" value="Unassembled WGS sequence"/>
</dbReference>
<feature type="compositionally biased region" description="Basic and acidic residues" evidence="1">
    <location>
        <begin position="14"/>
        <end position="28"/>
    </location>
</feature>
<dbReference type="AlphaFoldDB" id="A0A4Y9XZ29"/>
<keyword evidence="2" id="KW-0472">Membrane</keyword>
<feature type="region of interest" description="Disordered" evidence="1">
    <location>
        <begin position="1"/>
        <end position="29"/>
    </location>
</feature>
<gene>
    <name evidence="3" type="ORF">EVG20_g9597</name>
</gene>
<feature type="transmembrane region" description="Helical" evidence="2">
    <location>
        <begin position="265"/>
        <end position="283"/>
    </location>
</feature>
<keyword evidence="2" id="KW-0812">Transmembrane</keyword>
<reference evidence="3 4" key="1">
    <citation type="submission" date="2019-02" db="EMBL/GenBank/DDBJ databases">
        <title>Genome sequencing of the rare red list fungi Dentipellis fragilis.</title>
        <authorList>
            <person name="Buettner E."/>
            <person name="Kellner H."/>
        </authorList>
    </citation>
    <scope>NUCLEOTIDE SEQUENCE [LARGE SCALE GENOMIC DNA]</scope>
    <source>
        <strain evidence="3 4">DSM 105465</strain>
    </source>
</reference>
<evidence type="ECO:0000256" key="2">
    <source>
        <dbReference type="SAM" id="Phobius"/>
    </source>
</evidence>
<dbReference type="OrthoDB" id="10640691at2759"/>
<feature type="compositionally biased region" description="Polar residues" evidence="1">
    <location>
        <begin position="76"/>
        <end position="89"/>
    </location>
</feature>
<name>A0A4Y9XZ29_9AGAM</name>
<protein>
    <submittedName>
        <fullName evidence="3">Uncharacterized protein</fullName>
    </submittedName>
</protein>
<accession>A0A4Y9XZ29</accession>
<evidence type="ECO:0000256" key="1">
    <source>
        <dbReference type="SAM" id="MobiDB-lite"/>
    </source>
</evidence>
<keyword evidence="2" id="KW-1133">Transmembrane helix</keyword>
<sequence length="670" mass="68612">MAPLAPHVRNVAAHVRDESPSFDSHGEGETTSLDIAARLSLAGLVPAPATAPLPFASGVPKPVKRDGVSPNPPVQDTPNSPGEAQTTPTIGAPNPLASSGLVPAPDTPSLPPASGPPPAANPPAANPPLASRSPTYCSPPTCFRRTCAGSRCKRDDTLPDLFPKPSLAPGEVLTTSHIDFAQFLSIVGAKPGSLTFSIPLPTAPVKRGDSPFDAVPNPSSAPGEVLLTAPGSLTLSLPPPTAIAERDFQMGRSSASSARRNVPSLFAPLLGFGLVAFVAMMAIQRFRRSSIVKGQVVSMYDLAKSRNSGGMDVDAQSKSWSDDDFVLVYPAVHSCHTGPAARSVGTCTLLIIVTPSSNFGDHRYYLYKDTLTIGHLRNSLRPIWIDVKVRVTNADPLVVNIKRYEGSNANVIPSSISYTPVASATLEARDAVSSTLIDFSQFLSLVHATPGPGTFSLPTPIFTAPVACIMATPNVGSPFCLFSEIHSSTSSTPFIRSLTGLPFQGPGIALLPTSTSAPISSTSSASAAVTQASPSGSQSSQASATATSSPSSHPVSVSATPSLTSSVAQKTSSVSSAATSQSSTSAPPTSADTATRTSSKASSSAPASALSSSSNGSESASKTSSTETTTSSGKTAGTFQRTCIQAWVRARRDSASGASSAYVVSVFAAV</sequence>